<dbReference type="OrthoDB" id="2311687at2759"/>
<dbReference type="PANTHER" id="PTHR28064">
    <property type="entry name" value="INNER KINETOCHORE SUBUNIT NKP2"/>
    <property type="match status" value="1"/>
</dbReference>
<organism evidence="2 3">
    <name type="scientific">Geosmithia morbida</name>
    <dbReference type="NCBI Taxonomy" id="1094350"/>
    <lineage>
        <taxon>Eukaryota</taxon>
        <taxon>Fungi</taxon>
        <taxon>Dikarya</taxon>
        <taxon>Ascomycota</taxon>
        <taxon>Pezizomycotina</taxon>
        <taxon>Sordariomycetes</taxon>
        <taxon>Hypocreomycetidae</taxon>
        <taxon>Hypocreales</taxon>
        <taxon>Bionectriaceae</taxon>
        <taxon>Geosmithia</taxon>
    </lineage>
</organism>
<dbReference type="AlphaFoldDB" id="A0A9P4Z492"/>
<dbReference type="EMBL" id="JAANYQ010000001">
    <property type="protein sequence ID" value="KAF4126359.1"/>
    <property type="molecule type" value="Genomic_DNA"/>
</dbReference>
<dbReference type="GO" id="GO:0031511">
    <property type="term" value="C:Mis6-Sim4 complex"/>
    <property type="evidence" value="ECO:0007669"/>
    <property type="project" value="TreeGrafter"/>
</dbReference>
<evidence type="ECO:0000256" key="1">
    <source>
        <dbReference type="SAM" id="Coils"/>
    </source>
</evidence>
<sequence length="169" mass="18695">MAPTEAQVLTSYLIRPASLDAILTYDAFAERFPPPQRDSPAVRALWKDLVSQRERLLDEVRAAIEAEVVRGQAMKREIIRARREAERDDEPDGEKHNLDSIVVELEGAADAVEAEMARLQDEEATLREEIAQTIGGLSDLRYGRFADGNVSSDVVDALGTLSETCRGKA</sequence>
<accession>A0A9P4Z492</accession>
<proteinExistence type="predicted"/>
<dbReference type="GO" id="GO:0007059">
    <property type="term" value="P:chromosome segregation"/>
    <property type="evidence" value="ECO:0007669"/>
    <property type="project" value="TreeGrafter"/>
</dbReference>
<evidence type="ECO:0000313" key="3">
    <source>
        <dbReference type="Proteomes" id="UP000749293"/>
    </source>
</evidence>
<dbReference type="Proteomes" id="UP000749293">
    <property type="component" value="Unassembled WGS sequence"/>
</dbReference>
<name>A0A9P4Z492_9HYPO</name>
<dbReference type="RefSeq" id="XP_035325011.1">
    <property type="nucleotide sequence ID" value="XM_035462081.1"/>
</dbReference>
<gene>
    <name evidence="2" type="ORF">GMORB2_0095</name>
</gene>
<keyword evidence="1" id="KW-0175">Coiled coil</keyword>
<dbReference type="GeneID" id="55966325"/>
<evidence type="ECO:0000313" key="2">
    <source>
        <dbReference type="EMBL" id="KAF4126359.1"/>
    </source>
</evidence>
<reference evidence="2" key="1">
    <citation type="submission" date="2020-03" db="EMBL/GenBank/DDBJ databases">
        <title>Site-based positive gene gene selection in Geosmithia morbida across the United States reveals a broad range of putative effectors and factors for local host and environmental adapation.</title>
        <authorList>
            <person name="Onufrak A."/>
            <person name="Murdoch R.W."/>
            <person name="Gazis R."/>
            <person name="Huff M."/>
            <person name="Staton M."/>
            <person name="Klingeman W."/>
            <person name="Hadziabdic D."/>
        </authorList>
    </citation>
    <scope>NUCLEOTIDE SEQUENCE</scope>
    <source>
        <strain evidence="2">1262</strain>
    </source>
</reference>
<feature type="coiled-coil region" evidence="1">
    <location>
        <begin position="102"/>
        <end position="132"/>
    </location>
</feature>
<dbReference type="PANTHER" id="PTHR28064:SF1">
    <property type="entry name" value="INNER KINETOCHORE SUBUNIT NKP2"/>
    <property type="match status" value="1"/>
</dbReference>
<comment type="caution">
    <text evidence="2">The sequence shown here is derived from an EMBL/GenBank/DDBJ whole genome shotgun (WGS) entry which is preliminary data.</text>
</comment>
<dbReference type="Pfam" id="PF09447">
    <property type="entry name" value="Cnl2_NKP2"/>
    <property type="match status" value="1"/>
</dbReference>
<keyword evidence="3" id="KW-1185">Reference proteome</keyword>
<protein>
    <submittedName>
        <fullName evidence="2">Centromere-localized protein 2</fullName>
    </submittedName>
</protein>
<dbReference type="InterPro" id="IPR018565">
    <property type="entry name" value="Nkp2/Cnl2"/>
</dbReference>